<dbReference type="VEuPathDB" id="PlasmoDB:PVVCY_1200430"/>
<accession>A0A449BW42</accession>
<evidence type="ECO:0000313" key="2">
    <source>
        <dbReference type="Proteomes" id="UP000290582"/>
    </source>
</evidence>
<gene>
    <name evidence="1" type="ORF">PVVCY_1200430</name>
</gene>
<name>A0A449BW42_PLAVN</name>
<dbReference type="EMBL" id="LR215068">
    <property type="protein sequence ID" value="VEV57644.1"/>
    <property type="molecule type" value="Genomic_DNA"/>
</dbReference>
<dbReference type="AlphaFoldDB" id="A0A449BW42"/>
<dbReference type="OrthoDB" id="375435at2759"/>
<proteinExistence type="predicted"/>
<dbReference type="GeneID" id="19959584"/>
<dbReference type="RefSeq" id="XP_008623278.1">
    <property type="nucleotide sequence ID" value="XM_008625056.1"/>
</dbReference>
<evidence type="ECO:0000313" key="1">
    <source>
        <dbReference type="EMBL" id="VEV57644.1"/>
    </source>
</evidence>
<protein>
    <submittedName>
        <fullName evidence="1">Uncharacterized protein</fullName>
    </submittedName>
</protein>
<sequence length="282" mass="34258">MDLISDQFKKKFLSFEEGKELVVIILKTGRGIEMLNKIINEKRLLKIFMDRLKIINKFKKNVDQKIIYYSLSFIERKIKSKFLESCIIFFGILSSENFIEKKEKNKRDNKKYDSSHKVDNKNFDMIYKLLRLEMILKAYVNKLLQLFFFKCDHINNYIFLKNKLKTSIKNNLMSPRFDFTFRKFHTCFKYPNIKSTTKNKINNFDSVYNKILYSSYDDYNMKKKEKSKNNFSSKSYALLPLIPYYYNDLPSIKMSNDYMNREWRKMKIKISQNKKNIYTHYK</sequence>
<organism evidence="1 2">
    <name type="scientific">Plasmodium vinckei vinckei</name>
    <dbReference type="NCBI Taxonomy" id="54757"/>
    <lineage>
        <taxon>Eukaryota</taxon>
        <taxon>Sar</taxon>
        <taxon>Alveolata</taxon>
        <taxon>Apicomplexa</taxon>
        <taxon>Aconoidasida</taxon>
        <taxon>Haemosporida</taxon>
        <taxon>Plasmodiidae</taxon>
        <taxon>Plasmodium</taxon>
        <taxon>Plasmodium (Vinckeia)</taxon>
    </lineage>
</organism>
<dbReference type="KEGG" id="pvv:PVVCY_1200430"/>
<dbReference type="Proteomes" id="UP000290582">
    <property type="component" value="Chromosome PVVCY_12"/>
</dbReference>
<reference evidence="1 2" key="1">
    <citation type="submission" date="2019-01" db="EMBL/GenBank/DDBJ databases">
        <authorList>
            <person name="Ramaprasad A."/>
        </authorList>
    </citation>
    <scope>NUCLEOTIDE SEQUENCE [LARGE SCALE GENOMIC DNA]</scope>
</reference>